<comment type="caution">
    <text evidence="5">The sequence shown here is derived from an EMBL/GenBank/DDBJ whole genome shotgun (WGS) entry which is preliminary data.</text>
</comment>
<dbReference type="Pfam" id="PF00203">
    <property type="entry name" value="Ribosomal_S19"/>
    <property type="match status" value="1"/>
</dbReference>
<comment type="similarity">
    <text evidence="1 4">Belongs to the universal ribosomal protein uS19 family.</text>
</comment>
<evidence type="ECO:0000256" key="1">
    <source>
        <dbReference type="ARBA" id="ARBA00007345"/>
    </source>
</evidence>
<dbReference type="PANTHER" id="PTHR11880:SF2">
    <property type="entry name" value="SMALL RIBOSOMAL SUBUNIT PROTEIN US19"/>
    <property type="match status" value="1"/>
</dbReference>
<dbReference type="STRING" id="45357.A0A2V1AXI2"/>
<evidence type="ECO:0000256" key="3">
    <source>
        <dbReference type="ARBA" id="ARBA00023274"/>
    </source>
</evidence>
<dbReference type="EMBL" id="PKFO01000006">
    <property type="protein sequence ID" value="PVH22226.1"/>
    <property type="molecule type" value="Genomic_DNA"/>
</dbReference>
<dbReference type="InterPro" id="IPR005713">
    <property type="entry name" value="Ribosomal_uS19_euk/arc"/>
</dbReference>
<dbReference type="NCBIfam" id="TIGR01025">
    <property type="entry name" value="uS19_arch"/>
    <property type="match status" value="1"/>
</dbReference>
<dbReference type="InterPro" id="IPR023575">
    <property type="entry name" value="Ribosomal_uS19_SF"/>
</dbReference>
<dbReference type="InterPro" id="IPR002222">
    <property type="entry name" value="Ribosomal_uS19"/>
</dbReference>
<dbReference type="InterPro" id="IPR020934">
    <property type="entry name" value="Ribosomal_uS19_CS"/>
</dbReference>
<dbReference type="Gene3D" id="3.30.860.10">
    <property type="entry name" value="30s Ribosomal Protein S19, Chain A"/>
    <property type="match status" value="1"/>
</dbReference>
<organism evidence="5 6">
    <name type="scientific">Candidozyma haemuli</name>
    <dbReference type="NCBI Taxonomy" id="45357"/>
    <lineage>
        <taxon>Eukaryota</taxon>
        <taxon>Fungi</taxon>
        <taxon>Dikarya</taxon>
        <taxon>Ascomycota</taxon>
        <taxon>Saccharomycotina</taxon>
        <taxon>Pichiomycetes</taxon>
        <taxon>Metschnikowiaceae</taxon>
        <taxon>Candidozyma</taxon>
    </lineage>
</organism>
<keyword evidence="6" id="KW-1185">Reference proteome</keyword>
<dbReference type="SUPFAM" id="SSF54570">
    <property type="entry name" value="Ribosomal protein S19"/>
    <property type="match status" value="1"/>
</dbReference>
<dbReference type="GeneID" id="37010228"/>
<dbReference type="GO" id="GO:0000028">
    <property type="term" value="P:ribosomal small subunit assembly"/>
    <property type="evidence" value="ECO:0007669"/>
    <property type="project" value="TreeGrafter"/>
</dbReference>
<dbReference type="VEuPathDB" id="FungiDB:CXQ85_004898"/>
<dbReference type="AlphaFoldDB" id="A0A2V1AXI2"/>
<evidence type="ECO:0000313" key="5">
    <source>
        <dbReference type="EMBL" id="PVH22226.1"/>
    </source>
</evidence>
<sequence>MAETSINDRNDDPENEKSIKNIKRVSKAFLSRDPKRPIQVTINDVQQSKKRTFKSFSFKGVDLEQLLKLDTEEFTQLCGARVRRRFSRGLGAKPMGFIAKLRAAKLAAPANEKPAIVKTHLRNMIVVPEMIGSVVGVYNGKVFNTVEIKPEMVGHYLGEFSITYTPVRHGRAGNASSRFIPLR</sequence>
<keyword evidence="2 4" id="KW-0689">Ribosomal protein</keyword>
<dbReference type="GO" id="GO:0006412">
    <property type="term" value="P:translation"/>
    <property type="evidence" value="ECO:0007669"/>
    <property type="project" value="InterPro"/>
</dbReference>
<dbReference type="PRINTS" id="PR00975">
    <property type="entry name" value="RIBOSOMALS19"/>
</dbReference>
<dbReference type="GO" id="GO:0003735">
    <property type="term" value="F:structural constituent of ribosome"/>
    <property type="evidence" value="ECO:0007669"/>
    <property type="project" value="InterPro"/>
</dbReference>
<dbReference type="Proteomes" id="UP000244309">
    <property type="component" value="Unassembled WGS sequence"/>
</dbReference>
<gene>
    <name evidence="5" type="ORF">CXQ85_004898</name>
</gene>
<dbReference type="GO" id="GO:0003723">
    <property type="term" value="F:RNA binding"/>
    <property type="evidence" value="ECO:0007669"/>
    <property type="project" value="InterPro"/>
</dbReference>
<dbReference type="OrthoDB" id="10258210at2759"/>
<protein>
    <submittedName>
        <fullName evidence="5">40S ribosomal protein S15</fullName>
    </submittedName>
</protein>
<proteinExistence type="inferred from homology"/>
<dbReference type="RefSeq" id="XP_025343166.1">
    <property type="nucleotide sequence ID" value="XM_025488504.1"/>
</dbReference>
<reference evidence="5 6" key="1">
    <citation type="submission" date="2017-12" db="EMBL/GenBank/DDBJ databases">
        <title>Genome Sequence of a Multidrug-Resistant Candida haemulonii Isolate from a Patient with Chronic Leg Ulcers in Israel.</title>
        <authorList>
            <person name="Chow N.A."/>
            <person name="Gade L."/>
            <person name="Batra D."/>
            <person name="Rowe L.A."/>
            <person name="Ben-Ami R."/>
            <person name="Loparev V.N."/>
            <person name="Litvintseva A.P."/>
        </authorList>
    </citation>
    <scope>NUCLEOTIDE SEQUENCE [LARGE SCALE GENOMIC DNA]</scope>
    <source>
        <strain evidence="5 6">B11899</strain>
    </source>
</reference>
<dbReference type="PROSITE" id="PS00323">
    <property type="entry name" value="RIBOSOMAL_S19"/>
    <property type="match status" value="1"/>
</dbReference>
<dbReference type="GO" id="GO:0022627">
    <property type="term" value="C:cytosolic small ribosomal subunit"/>
    <property type="evidence" value="ECO:0007669"/>
    <property type="project" value="TreeGrafter"/>
</dbReference>
<evidence type="ECO:0000256" key="4">
    <source>
        <dbReference type="RuleBase" id="RU003485"/>
    </source>
</evidence>
<accession>A0A2V1AXI2</accession>
<evidence type="ECO:0000313" key="6">
    <source>
        <dbReference type="Proteomes" id="UP000244309"/>
    </source>
</evidence>
<dbReference type="HAMAP" id="MF_00531">
    <property type="entry name" value="Ribosomal_uS19"/>
    <property type="match status" value="1"/>
</dbReference>
<keyword evidence="3 4" id="KW-0687">Ribonucleoprotein</keyword>
<dbReference type="PANTHER" id="PTHR11880">
    <property type="entry name" value="RIBOSOMAL PROTEIN S19P FAMILY MEMBER"/>
    <property type="match status" value="1"/>
</dbReference>
<name>A0A2V1AXI2_9ASCO</name>
<evidence type="ECO:0000256" key="2">
    <source>
        <dbReference type="ARBA" id="ARBA00022980"/>
    </source>
</evidence>
<dbReference type="FunFam" id="3.30.860.10:FF:000002">
    <property type="entry name" value="40S ribosomal protein S15"/>
    <property type="match status" value="1"/>
</dbReference>